<protein>
    <submittedName>
        <fullName evidence="4">NAD(P)H dehydrogenase (Quinone)</fullName>
    </submittedName>
</protein>
<proteinExistence type="inferred from homology"/>
<dbReference type="Proteomes" id="UP000198635">
    <property type="component" value="Unassembled WGS sequence"/>
</dbReference>
<evidence type="ECO:0000313" key="4">
    <source>
        <dbReference type="EMBL" id="SFJ08680.1"/>
    </source>
</evidence>
<evidence type="ECO:0000256" key="1">
    <source>
        <dbReference type="ARBA" id="ARBA00006252"/>
    </source>
</evidence>
<dbReference type="SUPFAM" id="SSF52218">
    <property type="entry name" value="Flavoproteins"/>
    <property type="match status" value="1"/>
</dbReference>
<dbReference type="EMBL" id="FORX01000001">
    <property type="protein sequence ID" value="SFJ08680.1"/>
    <property type="molecule type" value="Genomic_DNA"/>
</dbReference>
<dbReference type="Pfam" id="PF02525">
    <property type="entry name" value="Flavodoxin_2"/>
    <property type="match status" value="1"/>
</dbReference>
<dbReference type="OrthoDB" id="9798454at2"/>
<dbReference type="PANTHER" id="PTHR10204">
    <property type="entry name" value="NAD P H OXIDOREDUCTASE-RELATED"/>
    <property type="match status" value="1"/>
</dbReference>
<evidence type="ECO:0000259" key="3">
    <source>
        <dbReference type="Pfam" id="PF02525"/>
    </source>
</evidence>
<name>A0A1I3NI84_9BACT</name>
<dbReference type="GO" id="GO:0003955">
    <property type="term" value="F:NAD(P)H dehydrogenase (quinone) activity"/>
    <property type="evidence" value="ECO:0007669"/>
    <property type="project" value="TreeGrafter"/>
</dbReference>
<dbReference type="STRING" id="52560.SAMN04488082_101286"/>
<accession>A0A1I3NI84</accession>
<dbReference type="InterPro" id="IPR051545">
    <property type="entry name" value="NAD(P)H_dehydrogenase_qn"/>
</dbReference>
<dbReference type="Gene3D" id="3.40.50.360">
    <property type="match status" value="1"/>
</dbReference>
<dbReference type="PANTHER" id="PTHR10204:SF34">
    <property type="entry name" value="NAD(P)H DEHYDROGENASE [QUINONE] 1 ISOFORM 1"/>
    <property type="match status" value="1"/>
</dbReference>
<reference evidence="5" key="1">
    <citation type="submission" date="2016-10" db="EMBL/GenBank/DDBJ databases">
        <authorList>
            <person name="Varghese N."/>
            <person name="Submissions S."/>
        </authorList>
    </citation>
    <scope>NUCLEOTIDE SEQUENCE [LARGE SCALE GENOMIC DNA]</scope>
    <source>
        <strain evidence="5">DSM 5918</strain>
    </source>
</reference>
<dbReference type="InterPro" id="IPR003680">
    <property type="entry name" value="Flavodoxin_fold"/>
</dbReference>
<dbReference type="AlphaFoldDB" id="A0A1I3NI84"/>
<evidence type="ECO:0000313" key="5">
    <source>
        <dbReference type="Proteomes" id="UP000198635"/>
    </source>
</evidence>
<feature type="domain" description="Flavodoxin-like fold" evidence="3">
    <location>
        <begin position="1"/>
        <end position="175"/>
    </location>
</feature>
<keyword evidence="2" id="KW-0560">Oxidoreductase</keyword>
<evidence type="ECO:0000256" key="2">
    <source>
        <dbReference type="ARBA" id="ARBA00023002"/>
    </source>
</evidence>
<comment type="similarity">
    <text evidence="1">Belongs to the NAD(P)H dehydrogenase (quinone) family.</text>
</comment>
<dbReference type="InterPro" id="IPR029039">
    <property type="entry name" value="Flavoprotein-like_sf"/>
</dbReference>
<organism evidence="4 5">
    <name type="scientific">Desulfomicrobium apsheronum</name>
    <dbReference type="NCBI Taxonomy" id="52560"/>
    <lineage>
        <taxon>Bacteria</taxon>
        <taxon>Pseudomonadati</taxon>
        <taxon>Thermodesulfobacteriota</taxon>
        <taxon>Desulfovibrionia</taxon>
        <taxon>Desulfovibrionales</taxon>
        <taxon>Desulfomicrobiaceae</taxon>
        <taxon>Desulfomicrobium</taxon>
    </lineage>
</organism>
<dbReference type="RefSeq" id="WP_092372485.1">
    <property type="nucleotide sequence ID" value="NZ_FORX01000001.1"/>
</dbReference>
<keyword evidence="5" id="KW-1185">Reference proteome</keyword>
<dbReference type="GO" id="GO:0005829">
    <property type="term" value="C:cytosol"/>
    <property type="evidence" value="ECO:0007669"/>
    <property type="project" value="TreeGrafter"/>
</dbReference>
<sequence>MNHLIIFCHPSATSFNRAIADSIQAVSEALGHDTCFRDLYGIAFNPVLSKRDVDSPTEAPPQDVRQEQEFIAWADLLTFVYPVWWAGMPAMLKGYVDRVFCQGFAYSLQGESAKGLLNGKRVLIFNTTGLPSPFYTSQGMHEAMSLTTDTGIFELCGMEVLHHAFFGSLDVVNDETRKSYLGEAVSITSRYL</sequence>
<gene>
    <name evidence="4" type="ORF">SAMN04488082_101286</name>
</gene>